<dbReference type="Proteomes" id="UP000178724">
    <property type="component" value="Unassembled WGS sequence"/>
</dbReference>
<evidence type="ECO:0008006" key="3">
    <source>
        <dbReference type="Google" id="ProtNLM"/>
    </source>
</evidence>
<protein>
    <recommendedName>
        <fullName evidence="3">YqgF/RNase H-like domain-containing protein</fullName>
    </recommendedName>
</protein>
<dbReference type="InterPro" id="IPR012337">
    <property type="entry name" value="RNaseH-like_sf"/>
</dbReference>
<comment type="caution">
    <text evidence="1">The sequence shown here is derived from an EMBL/GenBank/DDBJ whole genome shotgun (WGS) entry which is preliminary data.</text>
</comment>
<evidence type="ECO:0000313" key="1">
    <source>
        <dbReference type="EMBL" id="OGB88906.1"/>
    </source>
</evidence>
<evidence type="ECO:0000313" key="2">
    <source>
        <dbReference type="Proteomes" id="UP000178724"/>
    </source>
</evidence>
<dbReference type="InterPro" id="IPR037027">
    <property type="entry name" value="YqgF/RNaseH-like_dom_sf"/>
</dbReference>
<name>A0A1F4PZ76_UNCSA</name>
<dbReference type="GO" id="GO:0006139">
    <property type="term" value="P:nucleobase-containing compound metabolic process"/>
    <property type="evidence" value="ECO:0007669"/>
    <property type="project" value="InterPro"/>
</dbReference>
<accession>A0A1F4PZ76</accession>
<dbReference type="AlphaFoldDB" id="A0A1F4PZ76"/>
<dbReference type="SUPFAM" id="SSF53098">
    <property type="entry name" value="Ribonuclease H-like"/>
    <property type="match status" value="1"/>
</dbReference>
<reference evidence="1 2" key="1">
    <citation type="journal article" date="2016" name="Nat. Commun.">
        <title>Thousands of microbial genomes shed light on interconnected biogeochemical processes in an aquifer system.</title>
        <authorList>
            <person name="Anantharaman K."/>
            <person name="Brown C.T."/>
            <person name="Hug L.A."/>
            <person name="Sharon I."/>
            <person name="Castelle C.J."/>
            <person name="Probst A.J."/>
            <person name="Thomas B.C."/>
            <person name="Singh A."/>
            <person name="Wilkins M.J."/>
            <person name="Karaoz U."/>
            <person name="Brodie E.L."/>
            <person name="Williams K.H."/>
            <person name="Hubbard S.S."/>
            <person name="Banfield J.F."/>
        </authorList>
    </citation>
    <scope>NUCLEOTIDE SEQUENCE [LARGE SCALE GENOMIC DNA]</scope>
</reference>
<organism evidence="1 2">
    <name type="scientific">candidate division WOR-1 bacterium RIFCSPHIGHO2_01_FULL_53_15</name>
    <dbReference type="NCBI Taxonomy" id="1802564"/>
    <lineage>
        <taxon>Bacteria</taxon>
        <taxon>Bacillati</taxon>
        <taxon>Saganbacteria</taxon>
    </lineage>
</organism>
<sequence length="134" mass="15029">MILAIDPGKDKCGVAVMEKWGEVLEKSVIGREHLPAEILRICFGNKVEKIAVGESAAGRAVERELKKFGLLDGIVFVPEKDSSRLARERYWRENPPKGFWRLVPTSLRFPPVPIDDYAAVVIGERYLATLPRPS</sequence>
<dbReference type="Gene3D" id="3.30.420.140">
    <property type="entry name" value="YqgF/RNase H-like domain"/>
    <property type="match status" value="1"/>
</dbReference>
<dbReference type="EMBL" id="METM01000032">
    <property type="protein sequence ID" value="OGB88906.1"/>
    <property type="molecule type" value="Genomic_DNA"/>
</dbReference>
<gene>
    <name evidence="1" type="ORF">A2625_00305</name>
</gene>
<proteinExistence type="predicted"/>